<name>A0A5J4VT44_9EUKA</name>
<feature type="compositionally biased region" description="Basic and acidic residues" evidence="1">
    <location>
        <begin position="45"/>
        <end position="63"/>
    </location>
</feature>
<dbReference type="AlphaFoldDB" id="A0A5J4VT44"/>
<feature type="compositionally biased region" description="Basic and acidic residues" evidence="1">
    <location>
        <begin position="1"/>
        <end position="10"/>
    </location>
</feature>
<evidence type="ECO:0000313" key="2">
    <source>
        <dbReference type="EMBL" id="KAA6385804.1"/>
    </source>
</evidence>
<evidence type="ECO:0000256" key="1">
    <source>
        <dbReference type="SAM" id="MobiDB-lite"/>
    </source>
</evidence>
<gene>
    <name evidence="2" type="ORF">EZS28_018668</name>
</gene>
<proteinExistence type="predicted"/>
<evidence type="ECO:0000313" key="3">
    <source>
        <dbReference type="Proteomes" id="UP000324800"/>
    </source>
</evidence>
<sequence length="205" mass="24739">MDRGKNRSGELSETTNSPERLFPGTLEEEEKEIIGVEVEEEQEDTDKNKDKEEEKEERLKDKKEEEEEEEENKEEEDKEEQDKFEEEEEKQNEDDEEVEDYEEDDYDDDEEEDELEPEFEQLQEDIHITLSSDLLPDNERIEKIRQQFEDFEKIGAFSSNRFIDRRLCNDFLKYIGSSNIEIESVILKMLEKKTTENIKKLFFRI</sequence>
<reference evidence="2 3" key="1">
    <citation type="submission" date="2019-03" db="EMBL/GenBank/DDBJ databases">
        <title>Single cell metagenomics reveals metabolic interactions within the superorganism composed of flagellate Streblomastix strix and complex community of Bacteroidetes bacteria on its surface.</title>
        <authorList>
            <person name="Treitli S.C."/>
            <person name="Kolisko M."/>
            <person name="Husnik F."/>
            <person name="Keeling P."/>
            <person name="Hampl V."/>
        </authorList>
    </citation>
    <scope>NUCLEOTIDE SEQUENCE [LARGE SCALE GENOMIC DNA]</scope>
    <source>
        <strain evidence="2">ST1C</strain>
    </source>
</reference>
<protein>
    <submittedName>
        <fullName evidence="2">Uncharacterized protein</fullName>
    </submittedName>
</protein>
<feature type="region of interest" description="Disordered" evidence="1">
    <location>
        <begin position="1"/>
        <end position="118"/>
    </location>
</feature>
<feature type="compositionally biased region" description="Acidic residues" evidence="1">
    <location>
        <begin position="64"/>
        <end position="118"/>
    </location>
</feature>
<dbReference type="EMBL" id="SNRW01005097">
    <property type="protein sequence ID" value="KAA6385804.1"/>
    <property type="molecule type" value="Genomic_DNA"/>
</dbReference>
<feature type="compositionally biased region" description="Acidic residues" evidence="1">
    <location>
        <begin position="26"/>
        <end position="44"/>
    </location>
</feature>
<dbReference type="Proteomes" id="UP000324800">
    <property type="component" value="Unassembled WGS sequence"/>
</dbReference>
<accession>A0A5J4VT44</accession>
<comment type="caution">
    <text evidence="2">The sequence shown here is derived from an EMBL/GenBank/DDBJ whole genome shotgun (WGS) entry which is preliminary data.</text>
</comment>
<organism evidence="2 3">
    <name type="scientific">Streblomastix strix</name>
    <dbReference type="NCBI Taxonomy" id="222440"/>
    <lineage>
        <taxon>Eukaryota</taxon>
        <taxon>Metamonada</taxon>
        <taxon>Preaxostyla</taxon>
        <taxon>Oxymonadida</taxon>
        <taxon>Streblomastigidae</taxon>
        <taxon>Streblomastix</taxon>
    </lineage>
</organism>